<evidence type="ECO:0000256" key="4">
    <source>
        <dbReference type="PIRSR" id="PIRSR000193-1"/>
    </source>
</evidence>
<dbReference type="InterPro" id="IPR000304">
    <property type="entry name" value="Pyrroline-COOH_reductase"/>
</dbReference>
<dbReference type="FunCoup" id="G8YD39">
    <property type="interactions" value="716"/>
</dbReference>
<dbReference type="Gene3D" id="3.40.50.720">
    <property type="entry name" value="NAD(P)-binding Rossmann-like Domain"/>
    <property type="match status" value="1"/>
</dbReference>
<dbReference type="NCBIfam" id="TIGR00112">
    <property type="entry name" value="proC"/>
    <property type="match status" value="1"/>
</dbReference>
<dbReference type="InterPro" id="IPR029036">
    <property type="entry name" value="P5CR_dimer"/>
</dbReference>
<keyword evidence="5" id="KW-0641">Proline biosynthesis</keyword>
<organism evidence="8 9">
    <name type="scientific">Pichia sorbitophila (strain ATCC MYA-4447 / BCRC 22081 / CBS 7064 / NBRC 10061 / NRRL Y-12695)</name>
    <name type="common">Hybrid yeast</name>
    <dbReference type="NCBI Taxonomy" id="559304"/>
    <lineage>
        <taxon>Eukaryota</taxon>
        <taxon>Fungi</taxon>
        <taxon>Dikarya</taxon>
        <taxon>Ascomycota</taxon>
        <taxon>Saccharomycotina</taxon>
        <taxon>Pichiomycetes</taxon>
        <taxon>Debaryomycetaceae</taxon>
        <taxon>Millerozyma</taxon>
    </lineage>
</organism>
<dbReference type="SUPFAM" id="SSF51735">
    <property type="entry name" value="NAD(P)-binding Rossmann-fold domains"/>
    <property type="match status" value="1"/>
</dbReference>
<comment type="similarity">
    <text evidence="1 5">Belongs to the pyrroline-5-carboxylate reductase family.</text>
</comment>
<feature type="domain" description="Pyrroline-5-carboxylate reductase catalytic N-terminal" evidence="6">
    <location>
        <begin position="5"/>
        <end position="105"/>
    </location>
</feature>
<dbReference type="eggNOG" id="KOG3124">
    <property type="taxonomic scope" value="Eukaryota"/>
</dbReference>
<dbReference type="Proteomes" id="UP000005222">
    <property type="component" value="Chromosome J"/>
</dbReference>
<dbReference type="PANTHER" id="PTHR11645:SF0">
    <property type="entry name" value="PYRROLINE-5-CARBOXYLATE REDUCTASE 3"/>
    <property type="match status" value="1"/>
</dbReference>
<evidence type="ECO:0000256" key="2">
    <source>
        <dbReference type="ARBA" id="ARBA00022857"/>
    </source>
</evidence>
<dbReference type="InterPro" id="IPR008927">
    <property type="entry name" value="6-PGluconate_DH-like_C_sf"/>
</dbReference>
<evidence type="ECO:0000313" key="9">
    <source>
        <dbReference type="Proteomes" id="UP000005222"/>
    </source>
</evidence>
<evidence type="ECO:0000259" key="7">
    <source>
        <dbReference type="Pfam" id="PF14748"/>
    </source>
</evidence>
<dbReference type="InterPro" id="IPR028939">
    <property type="entry name" value="P5C_Rdtase_cat_N"/>
</dbReference>
<evidence type="ECO:0000256" key="5">
    <source>
        <dbReference type="RuleBase" id="RU003903"/>
    </source>
</evidence>
<feature type="binding site" evidence="4">
    <location>
        <position position="38"/>
    </location>
    <ligand>
        <name>NADP(+)</name>
        <dbReference type="ChEBI" id="CHEBI:58349"/>
    </ligand>
</feature>
<evidence type="ECO:0000259" key="6">
    <source>
        <dbReference type="Pfam" id="PF03807"/>
    </source>
</evidence>
<comment type="pathway">
    <text evidence="5">Amino-acid biosynthesis; L-proline biosynthesis; L-proline from L-glutamate 5-semialdehyde: step 1/1.</text>
</comment>
<dbReference type="UniPathway" id="UPA00098">
    <property type="reaction ID" value="UER00361"/>
</dbReference>
<dbReference type="FunFam" id="1.10.3730.10:FF:000001">
    <property type="entry name" value="Pyrroline-5-carboxylate reductase"/>
    <property type="match status" value="1"/>
</dbReference>
<dbReference type="GO" id="GO:0004735">
    <property type="term" value="F:pyrroline-5-carboxylate reductase activity"/>
    <property type="evidence" value="ECO:0007669"/>
    <property type="project" value="UniProtKB-EC"/>
</dbReference>
<keyword evidence="9" id="KW-1185">Reference proteome</keyword>
<accession>G8YD39</accession>
<dbReference type="InterPro" id="IPR053790">
    <property type="entry name" value="P5CR-like_CS"/>
</dbReference>
<reference evidence="8 9" key="1">
    <citation type="journal article" date="2012" name="G3 (Bethesda)">
        <title>Pichia sorbitophila, an interspecies yeast hybrid reveals early steps of genome resolution following polyploidization.</title>
        <authorList>
            <person name="Leh Louis V."/>
            <person name="Despons L."/>
            <person name="Friedrich A."/>
            <person name="Martin T."/>
            <person name="Durrens P."/>
            <person name="Casaregola S."/>
            <person name="Neuveglise C."/>
            <person name="Fairhead C."/>
            <person name="Marck C."/>
            <person name="Cruz J.A."/>
            <person name="Straub M.L."/>
            <person name="Kugler V."/>
            <person name="Sacerdot C."/>
            <person name="Uzunov Z."/>
            <person name="Thierry A."/>
            <person name="Weiss S."/>
            <person name="Bleykasten C."/>
            <person name="De Montigny J."/>
            <person name="Jacques N."/>
            <person name="Jung P."/>
            <person name="Lemaire M."/>
            <person name="Mallet S."/>
            <person name="Morel G."/>
            <person name="Richard G.F."/>
            <person name="Sarkar A."/>
            <person name="Savel G."/>
            <person name="Schacherer J."/>
            <person name="Seret M.L."/>
            <person name="Talla E."/>
            <person name="Samson G."/>
            <person name="Jubin C."/>
            <person name="Poulain J."/>
            <person name="Vacherie B."/>
            <person name="Barbe V."/>
            <person name="Pelletier E."/>
            <person name="Sherman D.J."/>
            <person name="Westhof E."/>
            <person name="Weissenbach J."/>
            <person name="Baret P.V."/>
            <person name="Wincker P."/>
            <person name="Gaillardin C."/>
            <person name="Dujon B."/>
            <person name="Souciet J.L."/>
        </authorList>
    </citation>
    <scope>NUCLEOTIDE SEQUENCE [LARGE SCALE GENOMIC DNA]</scope>
    <source>
        <strain evidence="9">ATCC MYA-4447 / BCRC 22081 / CBS 7064 / NBRC 10061 / NRRL Y-12695</strain>
    </source>
</reference>
<dbReference type="OrthoDB" id="10263291at2759"/>
<keyword evidence="3 5" id="KW-0560">Oxidoreductase</keyword>
<evidence type="ECO:0000256" key="1">
    <source>
        <dbReference type="ARBA" id="ARBA00005525"/>
    </source>
</evidence>
<dbReference type="Pfam" id="PF03807">
    <property type="entry name" value="F420_oxidored"/>
    <property type="match status" value="1"/>
</dbReference>
<dbReference type="EMBL" id="FO082050">
    <property type="protein sequence ID" value="CCE82870.1"/>
    <property type="molecule type" value="Genomic_DNA"/>
</dbReference>
<dbReference type="GO" id="GO:0055129">
    <property type="term" value="P:L-proline biosynthetic process"/>
    <property type="evidence" value="ECO:0007669"/>
    <property type="project" value="UniProtKB-UniPathway"/>
</dbReference>
<sequence length="273" mass="28947">MENYTITVLGCGVMGTAVISAIIRSKVEPFPSKIICCSNTESSSVKLRSKLGDKVEYSFGPENNKKAVSEANVIILGCKPYMFQSIYEGVKDVCKDQLVISLLAGVTIEELQVMSPYVAKVMTNTPAQFGCGMAGIAFSPEAESKYSELVMQLINPIGKAIKLPEKNMDAATSLIGSGPAFCLLFLESLIDGAVRMGIPYDIAKESAAKVMEGTAKMVEETNEHPAVLKSKICTPGGTTIGGLLKMEDAGVRGGVARGVEEAAKISASFAKKK</sequence>
<feature type="binding site" evidence="4">
    <location>
        <begin position="9"/>
        <end position="14"/>
    </location>
    <ligand>
        <name>NADP(+)</name>
        <dbReference type="ChEBI" id="CHEBI:58349"/>
    </ligand>
</feature>
<keyword evidence="2 4" id="KW-0521">NADP</keyword>
<proteinExistence type="inferred from homology"/>
<dbReference type="InterPro" id="IPR036291">
    <property type="entry name" value="NAD(P)-bd_dom_sf"/>
</dbReference>
<dbReference type="HAMAP" id="MF_01925">
    <property type="entry name" value="P5C_reductase"/>
    <property type="match status" value="1"/>
</dbReference>
<evidence type="ECO:0000313" key="8">
    <source>
        <dbReference type="EMBL" id="CCE82870.1"/>
    </source>
</evidence>
<dbReference type="PROSITE" id="PS00521">
    <property type="entry name" value="P5CR"/>
    <property type="match status" value="1"/>
</dbReference>
<feature type="binding site" evidence="4">
    <location>
        <position position="64"/>
    </location>
    <ligand>
        <name>NADPH</name>
        <dbReference type="ChEBI" id="CHEBI:57783"/>
    </ligand>
</feature>
<dbReference type="PANTHER" id="PTHR11645">
    <property type="entry name" value="PYRROLINE-5-CARBOXYLATE REDUCTASE"/>
    <property type="match status" value="1"/>
</dbReference>
<comment type="catalytic activity">
    <reaction evidence="5">
        <text>L-proline + NADP(+) = (S)-1-pyrroline-5-carboxylate + NADPH + 2 H(+)</text>
        <dbReference type="Rhea" id="RHEA:14109"/>
        <dbReference type="ChEBI" id="CHEBI:15378"/>
        <dbReference type="ChEBI" id="CHEBI:17388"/>
        <dbReference type="ChEBI" id="CHEBI:57783"/>
        <dbReference type="ChEBI" id="CHEBI:58349"/>
        <dbReference type="ChEBI" id="CHEBI:60039"/>
        <dbReference type="EC" id="1.5.1.2"/>
    </reaction>
</comment>
<dbReference type="Pfam" id="PF14748">
    <property type="entry name" value="P5CR_dimer"/>
    <property type="match status" value="1"/>
</dbReference>
<evidence type="ECO:0000256" key="3">
    <source>
        <dbReference type="ARBA" id="ARBA00023002"/>
    </source>
</evidence>
<dbReference type="InParanoid" id="G8YD39"/>
<dbReference type="EC" id="1.5.1.2" evidence="5"/>
<dbReference type="Gene3D" id="1.10.3730.10">
    <property type="entry name" value="ProC C-terminal domain-like"/>
    <property type="match status" value="1"/>
</dbReference>
<dbReference type="SUPFAM" id="SSF48179">
    <property type="entry name" value="6-phosphogluconate dehydrogenase C-terminal domain-like"/>
    <property type="match status" value="1"/>
</dbReference>
<dbReference type="PIRSF" id="PIRSF000193">
    <property type="entry name" value="Pyrrol-5-carb_rd"/>
    <property type="match status" value="1"/>
</dbReference>
<keyword evidence="5" id="KW-0028">Amino-acid biosynthesis</keyword>
<dbReference type="STRING" id="559304.G8YD39"/>
<dbReference type="HOGENOM" id="CLU_042344_1_2_1"/>
<name>G8YD39_PICSO</name>
<dbReference type="OMA" id="YYFIESL"/>
<gene>
    <name evidence="8" type="primary">Piso0_002622</name>
    <name evidence="8" type="ORF">GNLVRS01_PISO0J16003g</name>
</gene>
<protein>
    <recommendedName>
        <fullName evidence="5">Pyrroline-5-carboxylate reductase</fullName>
        <ecNumber evidence="5">1.5.1.2</ecNumber>
    </recommendedName>
</protein>
<feature type="domain" description="Pyrroline-5-carboxylate reductase dimerisation" evidence="7">
    <location>
        <begin position="165"/>
        <end position="266"/>
    </location>
</feature>
<dbReference type="AlphaFoldDB" id="G8YD39"/>